<evidence type="ECO:0000256" key="2">
    <source>
        <dbReference type="SAM" id="MobiDB-lite"/>
    </source>
</evidence>
<organism evidence="4 5">
    <name type="scientific">Pristionchus entomophagus</name>
    <dbReference type="NCBI Taxonomy" id="358040"/>
    <lineage>
        <taxon>Eukaryota</taxon>
        <taxon>Metazoa</taxon>
        <taxon>Ecdysozoa</taxon>
        <taxon>Nematoda</taxon>
        <taxon>Chromadorea</taxon>
        <taxon>Rhabditida</taxon>
        <taxon>Rhabditina</taxon>
        <taxon>Diplogasteromorpha</taxon>
        <taxon>Diplogasteroidea</taxon>
        <taxon>Neodiplogasteridae</taxon>
        <taxon>Pristionchus</taxon>
    </lineage>
</organism>
<reference evidence="4" key="1">
    <citation type="submission" date="2023-10" db="EMBL/GenBank/DDBJ databases">
        <title>Genome assembly of Pristionchus species.</title>
        <authorList>
            <person name="Yoshida K."/>
            <person name="Sommer R.J."/>
        </authorList>
    </citation>
    <scope>NUCLEOTIDE SEQUENCE</scope>
    <source>
        <strain evidence="4">RS0144</strain>
    </source>
</reference>
<evidence type="ECO:0000313" key="3">
    <source>
        <dbReference type="EMBL" id="GMS99557.1"/>
    </source>
</evidence>
<proteinExistence type="predicted"/>
<name>A0AAV5TYE5_9BILA</name>
<dbReference type="EMBL" id="BTSX01000005">
    <property type="protein sequence ID" value="GMS99560.1"/>
    <property type="molecule type" value="Genomic_DNA"/>
</dbReference>
<keyword evidence="1" id="KW-0175">Coiled coil</keyword>
<feature type="non-terminal residue" evidence="4">
    <location>
        <position position="116"/>
    </location>
</feature>
<evidence type="ECO:0000313" key="4">
    <source>
        <dbReference type="EMBL" id="GMS99560.1"/>
    </source>
</evidence>
<evidence type="ECO:0000256" key="1">
    <source>
        <dbReference type="SAM" id="Coils"/>
    </source>
</evidence>
<feature type="region of interest" description="Disordered" evidence="2">
    <location>
        <begin position="21"/>
        <end position="44"/>
    </location>
</feature>
<feature type="coiled-coil region" evidence="1">
    <location>
        <begin position="45"/>
        <end position="79"/>
    </location>
</feature>
<keyword evidence="5" id="KW-1185">Reference proteome</keyword>
<evidence type="ECO:0000313" key="5">
    <source>
        <dbReference type="Proteomes" id="UP001432027"/>
    </source>
</evidence>
<dbReference type="EMBL" id="BTSX01000005">
    <property type="protein sequence ID" value="GMS99557.1"/>
    <property type="molecule type" value="Genomic_DNA"/>
</dbReference>
<feature type="non-terminal residue" evidence="4">
    <location>
        <position position="1"/>
    </location>
</feature>
<protein>
    <submittedName>
        <fullName evidence="4">Uncharacterized protein</fullName>
    </submittedName>
</protein>
<dbReference type="AlphaFoldDB" id="A0AAV5TYE5"/>
<gene>
    <name evidence="3" type="ORF">PENTCL1PPCAC_21732</name>
    <name evidence="4" type="ORF">PENTCL1PPCAC_21735</name>
</gene>
<accession>A0AAV5TYE5</accession>
<sequence length="116" mass="13077">SPSCPRLLNPTMKLSIVTSRSSTARIHLSPTAPETQPSQIQEDEHASCKAEIERLNRMIDQKKREAEAMLELVDRQRADIRLANEKTDEAVKETARLKLLLSEQKGIPGDETNKDK</sequence>
<comment type="caution">
    <text evidence="4">The sequence shown here is derived from an EMBL/GenBank/DDBJ whole genome shotgun (WGS) entry which is preliminary data.</text>
</comment>
<dbReference type="Proteomes" id="UP001432027">
    <property type="component" value="Unassembled WGS sequence"/>
</dbReference>